<dbReference type="GO" id="GO:0010124">
    <property type="term" value="P:phenylacetate catabolic process"/>
    <property type="evidence" value="ECO:0007669"/>
    <property type="project" value="TreeGrafter"/>
</dbReference>
<keyword evidence="5" id="KW-0276">Fatty acid metabolism</keyword>
<dbReference type="HOGENOM" id="CLU_031026_1_1_6"/>
<dbReference type="PANTHER" id="PTHR43853:SF8">
    <property type="entry name" value="3-KETOACYL-COA THIOLASE, PEROXISOMAL"/>
    <property type="match status" value="1"/>
</dbReference>
<dbReference type="GO" id="GO:0033812">
    <property type="term" value="F:3-oxoadipyl-CoA thiolase activity"/>
    <property type="evidence" value="ECO:0007669"/>
    <property type="project" value="UniProtKB-EC"/>
</dbReference>
<dbReference type="Gene3D" id="3.40.47.10">
    <property type="match status" value="2"/>
</dbReference>
<evidence type="ECO:0000256" key="11">
    <source>
        <dbReference type="PIRSR" id="PIRSR000429-1"/>
    </source>
</evidence>
<keyword evidence="4 12" id="KW-0808">Transferase</keyword>
<evidence type="ECO:0000313" key="15">
    <source>
        <dbReference type="EMBL" id="AGL86161.1"/>
    </source>
</evidence>
<dbReference type="Pfam" id="PF00108">
    <property type="entry name" value="Thiolase_N"/>
    <property type="match status" value="1"/>
</dbReference>
<dbReference type="EMBL" id="CP003190">
    <property type="protein sequence ID" value="AGL86161.1"/>
    <property type="molecule type" value="Genomic_DNA"/>
</dbReference>
<dbReference type="Proteomes" id="UP000013940">
    <property type="component" value="Chromosome"/>
</dbReference>
<evidence type="ECO:0000256" key="5">
    <source>
        <dbReference type="ARBA" id="ARBA00022832"/>
    </source>
</evidence>
<evidence type="ECO:0000256" key="8">
    <source>
        <dbReference type="ARBA" id="ARBA00023140"/>
    </source>
</evidence>
<evidence type="ECO:0000256" key="1">
    <source>
        <dbReference type="ARBA" id="ARBA00004275"/>
    </source>
</evidence>
<dbReference type="InterPro" id="IPR020613">
    <property type="entry name" value="Thiolase_CS"/>
</dbReference>
<dbReference type="NCBIfam" id="TIGR01930">
    <property type="entry name" value="AcCoA-C-Actrans"/>
    <property type="match status" value="1"/>
</dbReference>
<evidence type="ECO:0000256" key="2">
    <source>
        <dbReference type="ARBA" id="ARBA00005189"/>
    </source>
</evidence>
<evidence type="ECO:0000256" key="6">
    <source>
        <dbReference type="ARBA" id="ARBA00022946"/>
    </source>
</evidence>
<dbReference type="SUPFAM" id="SSF53901">
    <property type="entry name" value="Thiolase-like"/>
    <property type="match status" value="2"/>
</dbReference>
<evidence type="ECO:0000259" key="13">
    <source>
        <dbReference type="Pfam" id="PF00108"/>
    </source>
</evidence>
<dbReference type="Pfam" id="PF02803">
    <property type="entry name" value="Thiolase_C"/>
    <property type="match status" value="1"/>
</dbReference>
<accession>A0A2C9ERC9</accession>
<gene>
    <name evidence="15" type="primary">fadA4</name>
    <name evidence="15" type="ORF">PFLCHA0_c44020</name>
</gene>
<evidence type="ECO:0000256" key="3">
    <source>
        <dbReference type="ARBA" id="ARBA00010982"/>
    </source>
</evidence>
<comment type="similarity">
    <text evidence="3 12">Belongs to the thiolase-like superfamily. Thiolase family.</text>
</comment>
<evidence type="ECO:0000256" key="9">
    <source>
        <dbReference type="ARBA" id="ARBA00023315"/>
    </source>
</evidence>
<dbReference type="GO" id="GO:0006635">
    <property type="term" value="P:fatty acid beta-oxidation"/>
    <property type="evidence" value="ECO:0007669"/>
    <property type="project" value="TreeGrafter"/>
</dbReference>
<feature type="active site" description="Proton acceptor" evidence="11">
    <location>
        <position position="361"/>
    </location>
</feature>
<keyword evidence="6" id="KW-0809">Transit peptide</keyword>
<dbReference type="InterPro" id="IPR020616">
    <property type="entry name" value="Thiolase_N"/>
</dbReference>
<dbReference type="InterPro" id="IPR002155">
    <property type="entry name" value="Thiolase"/>
</dbReference>
<name>A0A2C9ERC9_PSEPH</name>
<proteinExistence type="inferred from homology"/>
<dbReference type="InterPro" id="IPR020615">
    <property type="entry name" value="Thiolase_acyl_enz_int_AS"/>
</dbReference>
<evidence type="ECO:0000256" key="12">
    <source>
        <dbReference type="RuleBase" id="RU003557"/>
    </source>
</evidence>
<dbReference type="InterPro" id="IPR016039">
    <property type="entry name" value="Thiolase-like"/>
</dbReference>
<dbReference type="PROSITE" id="PS00737">
    <property type="entry name" value="THIOLASE_2"/>
    <property type="match status" value="1"/>
</dbReference>
<dbReference type="InterPro" id="IPR050215">
    <property type="entry name" value="Thiolase-like_sf_Thiolase"/>
</dbReference>
<dbReference type="PANTHER" id="PTHR43853">
    <property type="entry name" value="3-KETOACYL-COA THIOLASE, PEROXISOMAL"/>
    <property type="match status" value="1"/>
</dbReference>
<reference evidence="16" key="1">
    <citation type="journal article" date="2014" name="Genome Announc.">
        <title>Full-genome sequence of the plant growth-promoting bacterium Pseudomonas protegens CHA0.</title>
        <authorList>
            <person name="Jousset A."/>
            <person name="Schuldes J."/>
            <person name="Keel C."/>
            <person name="Maurhofer M."/>
            <person name="Daniel R."/>
            <person name="Scheu S."/>
            <person name="Thuermer A."/>
        </authorList>
    </citation>
    <scope>NUCLEOTIDE SEQUENCE [LARGE SCALE GENOMIC DNA]</scope>
    <source>
        <strain evidence="16">DSM 19095 / LMG 27888 / CFBP 6595 / CHA0</strain>
    </source>
</reference>
<keyword evidence="9 12" id="KW-0012">Acyltransferase</keyword>
<dbReference type="GO" id="GO:0005737">
    <property type="term" value="C:cytoplasm"/>
    <property type="evidence" value="ECO:0007669"/>
    <property type="project" value="UniProtKB-ARBA"/>
</dbReference>
<comment type="subcellular location">
    <subcellularLocation>
        <location evidence="1">Peroxisome</location>
    </subcellularLocation>
</comment>
<dbReference type="PIRSF" id="PIRSF000429">
    <property type="entry name" value="Ac-CoA_Ac_transf"/>
    <property type="match status" value="1"/>
</dbReference>
<evidence type="ECO:0000256" key="7">
    <source>
        <dbReference type="ARBA" id="ARBA00023098"/>
    </source>
</evidence>
<dbReference type="CDD" id="cd00751">
    <property type="entry name" value="thiolase"/>
    <property type="match status" value="1"/>
</dbReference>
<dbReference type="InterPro" id="IPR020617">
    <property type="entry name" value="Thiolase_C"/>
</dbReference>
<feature type="active site" description="Proton acceptor" evidence="11">
    <location>
        <position position="391"/>
    </location>
</feature>
<feature type="active site" description="Acyl-thioester intermediate" evidence="11">
    <location>
        <position position="102"/>
    </location>
</feature>
<dbReference type="KEGG" id="pprc:PFLCHA0_c44020"/>
<protein>
    <submittedName>
        <fullName evidence="15">3-ketoacyl-CoA thiolase FadA</fullName>
        <ecNumber evidence="15">2.3.1.16</ecNumber>
    </submittedName>
</protein>
<keyword evidence="7" id="KW-0443">Lipid metabolism</keyword>
<dbReference type="PROSITE" id="PS00098">
    <property type="entry name" value="THIOLASE_1"/>
    <property type="match status" value="1"/>
</dbReference>
<comment type="pathway">
    <text evidence="2">Lipid metabolism.</text>
</comment>
<dbReference type="FunFam" id="3.40.47.10:FF:000010">
    <property type="entry name" value="Acetyl-CoA acetyltransferase (Thiolase)"/>
    <property type="match status" value="1"/>
</dbReference>
<sequence>MLFLPPTIMRCVMREVVIVDSVRTGLAKSFRGKFNQTRPDDMAAHCVNALLARNGIDPASVEDCIVGAGSNEGAQGFNIGRNVAVLSALGTGTAGMTLNRFCSSGLQAIAIAANQIASGCSDIIVAGGVESISLTMKSVNTENLVNPLLKEQVPGIYFPMGQTAEVVARRYGVSREAQDRYSLQSQQRTAQAQAAGLFSDEIVPMTVKYKVEDKNTGEVQILDGVVDRDDCNRPDTTLENLAALKPVFADDGSVTAGNSSQLSDGASMTLVMSLERALALGLKPKAFFRGFTVAGCEPDEMGIGPVFSVPKLLKAKGLSVADIDLWELNEAFASQCLYARDRLEIDNARYNVNGGSISIGHPFGMTGSRQVGHLVRELQRRNLRYGIVTMCVGGGMGATGLFEAVR</sequence>
<dbReference type="AlphaFoldDB" id="A0A2C9ERC9"/>
<feature type="domain" description="Thiolase C-terminal" evidence="14">
    <location>
        <begin position="282"/>
        <end position="403"/>
    </location>
</feature>
<feature type="domain" description="Thiolase N-terminal" evidence="13">
    <location>
        <begin position="16"/>
        <end position="273"/>
    </location>
</feature>
<evidence type="ECO:0000313" key="16">
    <source>
        <dbReference type="Proteomes" id="UP000013940"/>
    </source>
</evidence>
<dbReference type="eggNOG" id="COG0183">
    <property type="taxonomic scope" value="Bacteria"/>
</dbReference>
<evidence type="ECO:0000259" key="14">
    <source>
        <dbReference type="Pfam" id="PF02803"/>
    </source>
</evidence>
<organism evidence="15 16">
    <name type="scientific">Pseudomonas protegens (strain DSM 19095 / LMG 27888 / CFBP 6595 / CHA0)</name>
    <dbReference type="NCBI Taxonomy" id="1124983"/>
    <lineage>
        <taxon>Bacteria</taxon>
        <taxon>Pseudomonadati</taxon>
        <taxon>Pseudomonadota</taxon>
        <taxon>Gammaproteobacteria</taxon>
        <taxon>Pseudomonadales</taxon>
        <taxon>Pseudomonadaceae</taxon>
        <taxon>Pseudomonas</taxon>
    </lineage>
</organism>
<comment type="catalytic activity">
    <reaction evidence="10">
        <text>succinyl-CoA + acetyl-CoA = 3-oxoadipyl-CoA + CoA</text>
        <dbReference type="Rhea" id="RHEA:19481"/>
        <dbReference type="ChEBI" id="CHEBI:57287"/>
        <dbReference type="ChEBI" id="CHEBI:57288"/>
        <dbReference type="ChEBI" id="CHEBI:57292"/>
        <dbReference type="ChEBI" id="CHEBI:57348"/>
        <dbReference type="EC" id="2.3.1.174"/>
    </reaction>
</comment>
<evidence type="ECO:0000256" key="10">
    <source>
        <dbReference type="ARBA" id="ARBA00048527"/>
    </source>
</evidence>
<evidence type="ECO:0000256" key="4">
    <source>
        <dbReference type="ARBA" id="ARBA00022679"/>
    </source>
</evidence>
<dbReference type="EC" id="2.3.1.16" evidence="15"/>
<keyword evidence="8" id="KW-0576">Peroxisome</keyword>